<evidence type="ECO:0000313" key="9">
    <source>
        <dbReference type="Proteomes" id="UP001177140"/>
    </source>
</evidence>
<evidence type="ECO:0000256" key="5">
    <source>
        <dbReference type="RuleBase" id="RU361120"/>
    </source>
</evidence>
<dbReference type="Proteomes" id="UP001177140">
    <property type="component" value="Unassembled WGS sequence"/>
</dbReference>
<dbReference type="Pfam" id="PF00722">
    <property type="entry name" value="Glyco_hydro_16"/>
    <property type="match status" value="1"/>
</dbReference>
<dbReference type="FunFam" id="2.60.120.200:FF:000025">
    <property type="entry name" value="Xyloglucan endotransglucosylase/hydrolase"/>
    <property type="match status" value="1"/>
</dbReference>
<dbReference type="CDD" id="cd02176">
    <property type="entry name" value="GH16_XET"/>
    <property type="match status" value="1"/>
</dbReference>
<keyword evidence="9" id="KW-1185">Reference proteome</keyword>
<evidence type="ECO:0000259" key="7">
    <source>
        <dbReference type="PROSITE" id="PS51762"/>
    </source>
</evidence>
<dbReference type="InterPro" id="IPR010713">
    <property type="entry name" value="XET_C"/>
</dbReference>
<dbReference type="InterPro" id="IPR044791">
    <property type="entry name" value="Beta-glucanase/XTH"/>
</dbReference>
<dbReference type="GO" id="GO:0071555">
    <property type="term" value="P:cell wall organization"/>
    <property type="evidence" value="ECO:0007669"/>
    <property type="project" value="UniProtKB-KW"/>
</dbReference>
<keyword evidence="3" id="KW-1015">Disulfide bond</keyword>
<dbReference type="EC" id="2.4.1.207" evidence="5"/>
<comment type="caution">
    <text evidence="8">The sequence shown here is derived from an EMBL/GenBank/DDBJ whole genome shotgun (WGS) entry which is preliminary data.</text>
</comment>
<gene>
    <name evidence="8" type="ORF">MKW94_010034</name>
</gene>
<sequence>MKKNPCCCCCNTKQMNSFSLSRILMEKKIILPFLFLSVLVCAADASFNNVSTISFDEGYVPLFGDFNLHRASDGNSVRLLLDRYTGSGFISSSLYNHGLFSAKIKLPSDYTAGVVVAFYTSNGDVFEKTHDELDFEFLGNIDGKPWRFQTNVYGNGSTNRGREERYNLWFDPTRDFHRYSILWTSKHIIFYVDDVPIREVVRNEEMGGDYPAKPMALYATIWDASTWATSGGKYKVDYKYAPFVSEFKDLVLHGCAVDPIQQVSAPGCSEKEADLESANYAVITPESRTAMSNFRQKYMYYSYCYDTLRYSVPPPECVIVPEEKRRFKDTGRLKFSGGHTHHRRSKRRSRVSKIAAQNQAEEI</sequence>
<keyword evidence="5" id="KW-0964">Secreted</keyword>
<evidence type="ECO:0000256" key="2">
    <source>
        <dbReference type="ARBA" id="ARBA00022801"/>
    </source>
</evidence>
<comment type="subcellular location">
    <subcellularLocation>
        <location evidence="5">Secreted</location>
        <location evidence="5">Cell wall</location>
    </subcellularLocation>
    <subcellularLocation>
        <location evidence="5">Secreted</location>
        <location evidence="5">Extracellular space</location>
        <location evidence="5">Apoplast</location>
    </subcellularLocation>
</comment>
<dbReference type="SUPFAM" id="SSF49899">
    <property type="entry name" value="Concanavalin A-like lectins/glucanases"/>
    <property type="match status" value="1"/>
</dbReference>
<name>A0AA41SLN6_PAPNU</name>
<keyword evidence="4 5" id="KW-0326">Glycosidase</keyword>
<reference evidence="8" key="1">
    <citation type="submission" date="2022-03" db="EMBL/GenBank/DDBJ databases">
        <title>A functionally conserved STORR gene fusion in Papaver species that diverged 16.8 million years ago.</title>
        <authorList>
            <person name="Catania T."/>
        </authorList>
    </citation>
    <scope>NUCLEOTIDE SEQUENCE</scope>
    <source>
        <strain evidence="8">S-191538</strain>
    </source>
</reference>
<keyword evidence="2 5" id="KW-0378">Hydrolase</keyword>
<dbReference type="InterPro" id="IPR013320">
    <property type="entry name" value="ConA-like_dom_sf"/>
</dbReference>
<evidence type="ECO:0000256" key="1">
    <source>
        <dbReference type="ARBA" id="ARBA00022679"/>
    </source>
</evidence>
<evidence type="ECO:0000313" key="8">
    <source>
        <dbReference type="EMBL" id="MCL7037155.1"/>
    </source>
</evidence>
<organism evidence="8 9">
    <name type="scientific">Papaver nudicaule</name>
    <name type="common">Iceland poppy</name>
    <dbReference type="NCBI Taxonomy" id="74823"/>
    <lineage>
        <taxon>Eukaryota</taxon>
        <taxon>Viridiplantae</taxon>
        <taxon>Streptophyta</taxon>
        <taxon>Embryophyta</taxon>
        <taxon>Tracheophyta</taxon>
        <taxon>Spermatophyta</taxon>
        <taxon>Magnoliopsida</taxon>
        <taxon>Ranunculales</taxon>
        <taxon>Papaveraceae</taxon>
        <taxon>Papaveroideae</taxon>
        <taxon>Papaver</taxon>
    </lineage>
</organism>
<keyword evidence="5" id="KW-0052">Apoplast</keyword>
<dbReference type="GO" id="GO:0048046">
    <property type="term" value="C:apoplast"/>
    <property type="evidence" value="ECO:0007669"/>
    <property type="project" value="UniProtKB-SubCell"/>
</dbReference>
<dbReference type="AlphaFoldDB" id="A0AA41SLN6"/>
<dbReference type="PROSITE" id="PS51762">
    <property type="entry name" value="GH16_2"/>
    <property type="match status" value="1"/>
</dbReference>
<dbReference type="Pfam" id="PF06955">
    <property type="entry name" value="XET_C"/>
    <property type="match status" value="1"/>
</dbReference>
<comment type="PTM">
    <text evidence="5">Contains at least one intrachain disulfide bond essential for its enzymatic activity.</text>
</comment>
<dbReference type="InterPro" id="IPR000757">
    <property type="entry name" value="Beta-glucanase-like"/>
</dbReference>
<evidence type="ECO:0000256" key="6">
    <source>
        <dbReference type="SAM" id="MobiDB-lite"/>
    </source>
</evidence>
<feature type="domain" description="GH16" evidence="7">
    <location>
        <begin position="45"/>
        <end position="247"/>
    </location>
</feature>
<dbReference type="EMBL" id="JAJJMA010175812">
    <property type="protein sequence ID" value="MCL7037155.1"/>
    <property type="molecule type" value="Genomic_DNA"/>
</dbReference>
<protein>
    <recommendedName>
        <fullName evidence="5">Xyloglucan endotransglucosylase/hydrolase</fullName>
        <ecNumber evidence="5">2.4.1.207</ecNumber>
    </recommendedName>
</protein>
<feature type="region of interest" description="Disordered" evidence="6">
    <location>
        <begin position="332"/>
        <end position="363"/>
    </location>
</feature>
<keyword evidence="1 5" id="KW-0808">Transferase</keyword>
<dbReference type="GO" id="GO:0042546">
    <property type="term" value="P:cell wall biogenesis"/>
    <property type="evidence" value="ECO:0007669"/>
    <property type="project" value="InterPro"/>
</dbReference>
<comment type="function">
    <text evidence="5">Catalyzes xyloglucan endohydrolysis (XEH) and/or endotransglycosylation (XET). Cleaves and religates xyloglucan polymers, an essential constituent of the primary cell wall, and thereby participates in cell wall construction of growing tissues.</text>
</comment>
<evidence type="ECO:0000256" key="4">
    <source>
        <dbReference type="ARBA" id="ARBA00023295"/>
    </source>
</evidence>
<dbReference type="GO" id="GO:0010411">
    <property type="term" value="P:xyloglucan metabolic process"/>
    <property type="evidence" value="ECO:0007669"/>
    <property type="project" value="InterPro"/>
</dbReference>
<accession>A0AA41SLN6</accession>
<dbReference type="GO" id="GO:0004553">
    <property type="term" value="F:hydrolase activity, hydrolyzing O-glycosyl compounds"/>
    <property type="evidence" value="ECO:0007669"/>
    <property type="project" value="InterPro"/>
</dbReference>
<dbReference type="GO" id="GO:0016762">
    <property type="term" value="F:xyloglucan:xyloglucosyl transferase activity"/>
    <property type="evidence" value="ECO:0007669"/>
    <property type="project" value="UniProtKB-EC"/>
</dbReference>
<feature type="compositionally biased region" description="Basic residues" evidence="6">
    <location>
        <begin position="339"/>
        <end position="351"/>
    </location>
</feature>
<dbReference type="Gene3D" id="2.60.120.200">
    <property type="match status" value="1"/>
</dbReference>
<evidence type="ECO:0000256" key="3">
    <source>
        <dbReference type="ARBA" id="ARBA00023157"/>
    </source>
</evidence>
<dbReference type="InterPro" id="IPR016455">
    <property type="entry name" value="XTH"/>
</dbReference>
<dbReference type="PANTHER" id="PTHR31062">
    <property type="entry name" value="XYLOGLUCAN ENDOTRANSGLUCOSYLASE/HYDROLASE PROTEIN 8-RELATED"/>
    <property type="match status" value="1"/>
</dbReference>
<comment type="similarity">
    <text evidence="5">Belongs to the glycosyl hydrolase 16 family.</text>
</comment>
<keyword evidence="5" id="KW-0961">Cell wall biogenesis/degradation</keyword>
<proteinExistence type="inferred from homology"/>
<keyword evidence="5" id="KW-0134">Cell wall</keyword>